<evidence type="ECO:0000259" key="1">
    <source>
        <dbReference type="SMART" id="SM00763"/>
    </source>
</evidence>
<comment type="caution">
    <text evidence="2">The sequence shown here is derived from an EMBL/GenBank/DDBJ whole genome shotgun (WGS) entry which is preliminary data.</text>
</comment>
<reference evidence="2 3" key="1">
    <citation type="submission" date="2017-06" db="EMBL/GenBank/DDBJ databases">
        <title>the draft geome sequence of Illustriluteabacillus marina B3227.</title>
        <authorList>
            <person name="He R.-H."/>
            <person name="Du Z.-J."/>
        </authorList>
    </citation>
    <scope>NUCLEOTIDE SEQUENCE [LARGE SCALE GENOMIC DNA]</scope>
    <source>
        <strain evidence="2 3">B3227</strain>
    </source>
</reference>
<dbReference type="InterPro" id="IPR013153">
    <property type="entry name" value="Prk_AAA"/>
</dbReference>
<dbReference type="InterPro" id="IPR010650">
    <property type="entry name" value="PrkA_C"/>
</dbReference>
<dbReference type="Gene3D" id="3.40.50.300">
    <property type="entry name" value="P-loop containing nucleotide triphosphate hydrolases"/>
    <property type="match status" value="1"/>
</dbReference>
<dbReference type="RefSeq" id="WP_101329897.1">
    <property type="nucleotide sequence ID" value="NZ_PJNH01000001.1"/>
</dbReference>
<dbReference type="SUPFAM" id="SSF52540">
    <property type="entry name" value="P-loop containing nucleoside triphosphate hydrolases"/>
    <property type="match status" value="2"/>
</dbReference>
<organism evidence="2 3">
    <name type="scientific">Halalkalibacillus sediminis</name>
    <dbReference type="NCBI Taxonomy" id="2018042"/>
    <lineage>
        <taxon>Bacteria</taxon>
        <taxon>Bacillati</taxon>
        <taxon>Bacillota</taxon>
        <taxon>Bacilli</taxon>
        <taxon>Bacillales</taxon>
        <taxon>Bacillaceae</taxon>
        <taxon>Halalkalibacillus</taxon>
    </lineage>
</organism>
<protein>
    <recommendedName>
        <fullName evidence="1">PrkA AAA domain-containing protein</fullName>
    </recommendedName>
</protein>
<dbReference type="OrthoDB" id="9761914at2"/>
<dbReference type="Pfam" id="PF06798">
    <property type="entry name" value="PrkA"/>
    <property type="match status" value="1"/>
</dbReference>
<gene>
    <name evidence="2" type="ORF">CEY16_00250</name>
</gene>
<name>A0A2I0QV69_9BACI</name>
<proteinExistence type="predicted"/>
<evidence type="ECO:0000313" key="3">
    <source>
        <dbReference type="Proteomes" id="UP000243524"/>
    </source>
</evidence>
<dbReference type="InterPro" id="IPR027417">
    <property type="entry name" value="P-loop_NTPase"/>
</dbReference>
<dbReference type="PANTHER" id="PTHR30267:SF2">
    <property type="entry name" value="PROTEIN PRKA"/>
    <property type="match status" value="1"/>
</dbReference>
<dbReference type="GO" id="GO:0004672">
    <property type="term" value="F:protein kinase activity"/>
    <property type="evidence" value="ECO:0007669"/>
    <property type="project" value="TreeGrafter"/>
</dbReference>
<sequence length="563" mass="65854">MRDSYSLKEYVQMILDKKFIPLTSHQRLWNALVKNDSLLKDPVLSNADFFKKTIDEYFRPAGKGYDVRKRMLVLVGPPGSGKSTFVQKLKESIIVYSYTDEGAVFRIKGCALNEDPLLAVPEAIRSKIRQCGIEVRGQLSTYNQYRLQQFQGEWENVQIERFYLSEAKRQGIGHFFPGDHYSQDQSDLLGSIDYSTITKYGSPSHPMAYRYDGEIQAANRGILELNEVFKCQRQLLYPFISLSEEGSYKISRQSPLCADEVVIGHTNETDLEDFIKEKNNEALTSRMVFIRVPYNLVLSNEIILYQEKLLNHDVSRLQYQALETLAMAVLLTRVKRSNQFPVTKMEKVMLYNGEKVEGFSRDDLTEEYQDEGMSGIEPRMVFNLLAKVCARDTDQIDAELLLEELEISLKNDYVLPLQEREKFLNAIEQARAYYHTKLYDLVLDFIEDEKMSDLDQNVQRYFQELSSETSFSKSVDSLMEMNLKHNRDSLREWLEDDLDNIRYSDLPDDYQRIFKRFTLKQIQVTEENFREQLYEYGLQQWKNKSIFVSDSMLDTIDQLMRSE</sequence>
<dbReference type="Pfam" id="PF08298">
    <property type="entry name" value="AAA_PrkA"/>
    <property type="match status" value="1"/>
</dbReference>
<evidence type="ECO:0000313" key="2">
    <source>
        <dbReference type="EMBL" id="PKR78225.1"/>
    </source>
</evidence>
<dbReference type="SMART" id="SM00763">
    <property type="entry name" value="AAA_PrkA"/>
    <property type="match status" value="1"/>
</dbReference>
<accession>A0A2I0QV69</accession>
<feature type="domain" description="PrkA AAA" evidence="1">
    <location>
        <begin position="5"/>
        <end position="341"/>
    </location>
</feature>
<dbReference type="AlphaFoldDB" id="A0A2I0QV69"/>
<dbReference type="EMBL" id="PJNH01000001">
    <property type="protein sequence ID" value="PKR78225.1"/>
    <property type="molecule type" value="Genomic_DNA"/>
</dbReference>
<dbReference type="PANTHER" id="PTHR30267">
    <property type="entry name" value="PROTEIN KINASE PRKA"/>
    <property type="match status" value="1"/>
</dbReference>
<keyword evidence="3" id="KW-1185">Reference proteome</keyword>
<dbReference type="Proteomes" id="UP000243524">
    <property type="component" value="Unassembled WGS sequence"/>
</dbReference>